<feature type="region of interest" description="Disordered" evidence="1">
    <location>
        <begin position="247"/>
        <end position="307"/>
    </location>
</feature>
<dbReference type="Proteomes" id="UP001331761">
    <property type="component" value="Unassembled WGS sequence"/>
</dbReference>
<reference evidence="3 4" key="1">
    <citation type="submission" date="2019-10" db="EMBL/GenBank/DDBJ databases">
        <title>Assembly and Annotation for the nematode Trichostrongylus colubriformis.</title>
        <authorList>
            <person name="Martin J."/>
        </authorList>
    </citation>
    <scope>NUCLEOTIDE SEQUENCE [LARGE SCALE GENOMIC DNA]</scope>
    <source>
        <strain evidence="3">G859</strain>
        <tissue evidence="3">Whole worm</tissue>
    </source>
</reference>
<feature type="region of interest" description="Disordered" evidence="1">
    <location>
        <begin position="525"/>
        <end position="567"/>
    </location>
</feature>
<feature type="signal peptide" evidence="2">
    <location>
        <begin position="1"/>
        <end position="19"/>
    </location>
</feature>
<organism evidence="3 4">
    <name type="scientific">Trichostrongylus colubriformis</name>
    <name type="common">Black scour worm</name>
    <dbReference type="NCBI Taxonomy" id="6319"/>
    <lineage>
        <taxon>Eukaryota</taxon>
        <taxon>Metazoa</taxon>
        <taxon>Ecdysozoa</taxon>
        <taxon>Nematoda</taxon>
        <taxon>Chromadorea</taxon>
        <taxon>Rhabditida</taxon>
        <taxon>Rhabditina</taxon>
        <taxon>Rhabditomorpha</taxon>
        <taxon>Strongyloidea</taxon>
        <taxon>Trichostrongylidae</taxon>
        <taxon>Trichostrongylus</taxon>
    </lineage>
</organism>
<feature type="region of interest" description="Disordered" evidence="1">
    <location>
        <begin position="162"/>
        <end position="220"/>
    </location>
</feature>
<comment type="caution">
    <text evidence="3">The sequence shown here is derived from an EMBL/GenBank/DDBJ whole genome shotgun (WGS) entry which is preliminary data.</text>
</comment>
<dbReference type="EMBL" id="WIXE01010721">
    <property type="protein sequence ID" value="KAK5977344.1"/>
    <property type="molecule type" value="Genomic_DNA"/>
</dbReference>
<feature type="compositionally biased region" description="Polar residues" evidence="1">
    <location>
        <begin position="247"/>
        <end position="256"/>
    </location>
</feature>
<evidence type="ECO:0000313" key="3">
    <source>
        <dbReference type="EMBL" id="KAK5977344.1"/>
    </source>
</evidence>
<keyword evidence="2" id="KW-0732">Signal</keyword>
<feature type="compositionally biased region" description="Basic residues" evidence="1">
    <location>
        <begin position="257"/>
        <end position="279"/>
    </location>
</feature>
<evidence type="ECO:0000256" key="2">
    <source>
        <dbReference type="SAM" id="SignalP"/>
    </source>
</evidence>
<protein>
    <submittedName>
        <fullName evidence="3">Uncharacterized protein</fullName>
    </submittedName>
</protein>
<dbReference type="AlphaFoldDB" id="A0AAN8J1Y3"/>
<feature type="compositionally biased region" description="Low complexity" evidence="1">
    <location>
        <begin position="621"/>
        <end position="642"/>
    </location>
</feature>
<feature type="region of interest" description="Disordered" evidence="1">
    <location>
        <begin position="25"/>
        <end position="83"/>
    </location>
</feature>
<feature type="compositionally biased region" description="Basic residues" evidence="1">
    <location>
        <begin position="188"/>
        <end position="202"/>
    </location>
</feature>
<sequence length="696" mass="75953">MWLRLRWTGIIVLLGLCSAADHAARTAESRFPTTDEEEPSVAEKRDGVVITSGDHIDKDSPQRRVPKQISRQTQAEVERSAAAPVGRAPTTLLVRHPHVIRRQPLAPRSPPRFQGVQPRLEDFRQRQRPVAIRRTQIRRVPLSQAAHIRKPALVIIGNLTKSASQKDPAESSSRRRTVPLPPVEPPRHWTRNRPRVRLHRPTNKPLTDLRAPPRTSSTGDRVVRVQTDTVGIISDSDVEKAVLKAITESSTASSSRRNGRIRRPLHRTSAHRASKRPVPTRKDETPPTPSPNGIRTTIPPAMSANEVPRVSTKTTASPRTNPVINANPQAIPNVGPVLLVTPTAIAAGPEASTPPSLLSLFSASRRRVTSLLNRTANQHNHNISRGLHRQSSTTLSHHSFTPATRITTTEPTMITVPLPDAPTSMEERPSREPRLFTVATPSPNVTPPRAATSLEIRDSEEVQAVTTQNAAHELQNSVNVTPETVNRKTVVDHSTSNEDPFDIDPALLNRKAAIISSLKHLPLSEATEGSADSTDGDPTTVFTTSAASSTSSTTTFPAFPSSPFVSTDNNATQEITLHPTPFPLSSFRDPSAGTGALREELNQNLVEEGTTTTLTPPPPSSSSATAAVSTQQEAGAPGAAPPNDSVVEALNRAENFMEIARTLRIHRSDFPQKRQRRWIKIEGEVRSEDDLQLVVL</sequence>
<name>A0AAN8J1Y3_TRICO</name>
<gene>
    <name evidence="3" type="ORF">GCK32_011285</name>
</gene>
<evidence type="ECO:0000313" key="4">
    <source>
        <dbReference type="Proteomes" id="UP001331761"/>
    </source>
</evidence>
<feature type="region of interest" description="Disordered" evidence="1">
    <location>
        <begin position="575"/>
        <end position="594"/>
    </location>
</feature>
<feature type="compositionally biased region" description="Low complexity" evidence="1">
    <location>
        <begin position="538"/>
        <end position="567"/>
    </location>
</feature>
<feature type="chain" id="PRO_5042966763" evidence="2">
    <location>
        <begin position="20"/>
        <end position="696"/>
    </location>
</feature>
<keyword evidence="4" id="KW-1185">Reference proteome</keyword>
<accession>A0AAN8J1Y3</accession>
<feature type="region of interest" description="Disordered" evidence="1">
    <location>
        <begin position="609"/>
        <end position="643"/>
    </location>
</feature>
<evidence type="ECO:0000256" key="1">
    <source>
        <dbReference type="SAM" id="MobiDB-lite"/>
    </source>
</evidence>
<proteinExistence type="predicted"/>